<organism evidence="1 2">
    <name type="scientific">Pseudanabaena galeata UHCC 0370</name>
    <dbReference type="NCBI Taxonomy" id="3110310"/>
    <lineage>
        <taxon>Bacteria</taxon>
        <taxon>Bacillati</taxon>
        <taxon>Cyanobacteriota</taxon>
        <taxon>Cyanophyceae</taxon>
        <taxon>Pseudanabaenales</taxon>
        <taxon>Pseudanabaenaceae</taxon>
        <taxon>Pseudanabaena</taxon>
    </lineage>
</organism>
<proteinExistence type="predicted"/>
<keyword evidence="2" id="KW-1185">Reference proteome</keyword>
<accession>A0ABU5TEJ0</accession>
<dbReference type="Proteomes" id="UP001301388">
    <property type="component" value="Unassembled WGS sequence"/>
</dbReference>
<protein>
    <submittedName>
        <fullName evidence="1">Uncharacterized protein</fullName>
    </submittedName>
</protein>
<name>A0ABU5TEJ0_9CYAN</name>
<sequence>MSEKILPEDVAIYISRTFVDYYMLQQIASFAEGGERKEKTTSAFVEAKIEGTELILACQSVKDSISEKGEACEISHNGDTTKVLITYEEVDLSKTELRQRTTKTCEIEIKKTEDGISIRQPANLKASSISAAIVESLSSTKSVELVPQIIELQAFCEAEARSFFFERLIRSIDGYELEDVRAVNINRQRPDSVSNFEDEESEDMEDLDRDATGYISKAVLAGTGVLESSEFSQLHSKGFFISRIVWIAVNRHLTNDKRIELEAEFGNPFLCQDFKYVCKGFFERKEDGSFNITRKPFNHQEDKEMMTLLEKASRAAFKEVHEKYGESQK</sequence>
<evidence type="ECO:0000313" key="1">
    <source>
        <dbReference type="EMBL" id="MEA5476660.1"/>
    </source>
</evidence>
<dbReference type="EMBL" id="JAYGIE010000008">
    <property type="protein sequence ID" value="MEA5476660.1"/>
    <property type="molecule type" value="Genomic_DNA"/>
</dbReference>
<gene>
    <name evidence="1" type="ORF">VB774_03420</name>
</gene>
<reference evidence="1 2" key="1">
    <citation type="submission" date="2023-12" db="EMBL/GenBank/DDBJ databases">
        <title>Baltic Sea Cyanobacteria.</title>
        <authorList>
            <person name="Delbaje E."/>
            <person name="Fewer D.P."/>
            <person name="Shishido T.K."/>
        </authorList>
    </citation>
    <scope>NUCLEOTIDE SEQUENCE [LARGE SCALE GENOMIC DNA]</scope>
    <source>
        <strain evidence="1 2">UHCC 0370</strain>
    </source>
</reference>
<dbReference type="RefSeq" id="WP_323259825.1">
    <property type="nucleotide sequence ID" value="NZ_JAYGIE010000008.1"/>
</dbReference>
<comment type="caution">
    <text evidence="1">The sequence shown here is derived from an EMBL/GenBank/DDBJ whole genome shotgun (WGS) entry which is preliminary data.</text>
</comment>
<evidence type="ECO:0000313" key="2">
    <source>
        <dbReference type="Proteomes" id="UP001301388"/>
    </source>
</evidence>